<dbReference type="PANTHER" id="PTHR43343">
    <property type="entry name" value="PEPTIDASE S12"/>
    <property type="match status" value="1"/>
</dbReference>
<protein>
    <submittedName>
        <fullName evidence="5">Serine protease Do</fullName>
    </submittedName>
</protein>
<keyword evidence="3" id="KW-0732">Signal</keyword>
<dbReference type="RefSeq" id="WP_090881517.1">
    <property type="nucleotide sequence ID" value="NZ_FOGG01000003.1"/>
</dbReference>
<evidence type="ECO:0000259" key="4">
    <source>
        <dbReference type="PROSITE" id="PS50106"/>
    </source>
</evidence>
<dbReference type="Pfam" id="PF13180">
    <property type="entry name" value="PDZ_2"/>
    <property type="match status" value="1"/>
</dbReference>
<keyword evidence="1 5" id="KW-0645">Protease</keyword>
<dbReference type="GO" id="GO:0008233">
    <property type="term" value="F:peptidase activity"/>
    <property type="evidence" value="ECO:0007669"/>
    <property type="project" value="UniProtKB-KW"/>
</dbReference>
<proteinExistence type="predicted"/>
<keyword evidence="6" id="KW-1185">Reference proteome</keyword>
<dbReference type="SUPFAM" id="SSF50156">
    <property type="entry name" value="PDZ domain-like"/>
    <property type="match status" value="1"/>
</dbReference>
<dbReference type="SUPFAM" id="SSF50494">
    <property type="entry name" value="Trypsin-like serine proteases"/>
    <property type="match status" value="2"/>
</dbReference>
<dbReference type="Gene3D" id="2.40.10.120">
    <property type="match status" value="2"/>
</dbReference>
<dbReference type="PANTHER" id="PTHR43343:SF3">
    <property type="entry name" value="PROTEASE DO-LIKE 8, CHLOROPLASTIC"/>
    <property type="match status" value="1"/>
</dbReference>
<feature type="signal peptide" evidence="3">
    <location>
        <begin position="1"/>
        <end position="19"/>
    </location>
</feature>
<accession>A0A1H9KRH9</accession>
<evidence type="ECO:0000256" key="1">
    <source>
        <dbReference type="ARBA" id="ARBA00022670"/>
    </source>
</evidence>
<reference evidence="5 6" key="1">
    <citation type="submission" date="2016-10" db="EMBL/GenBank/DDBJ databases">
        <authorList>
            <person name="de Groot N.N."/>
        </authorList>
    </citation>
    <scope>NUCLEOTIDE SEQUENCE [LARGE SCALE GENOMIC DNA]</scope>
    <source>
        <strain evidence="5 6">DSM 18610</strain>
    </source>
</reference>
<evidence type="ECO:0000313" key="5">
    <source>
        <dbReference type="EMBL" id="SER01776.1"/>
    </source>
</evidence>
<evidence type="ECO:0000256" key="3">
    <source>
        <dbReference type="SAM" id="SignalP"/>
    </source>
</evidence>
<dbReference type="SMART" id="SM00228">
    <property type="entry name" value="PDZ"/>
    <property type="match status" value="1"/>
</dbReference>
<dbReference type="OrthoDB" id="728837at2"/>
<name>A0A1H9KRH9_9SPHI</name>
<evidence type="ECO:0000256" key="2">
    <source>
        <dbReference type="ARBA" id="ARBA00022801"/>
    </source>
</evidence>
<dbReference type="PROSITE" id="PS50106">
    <property type="entry name" value="PDZ"/>
    <property type="match status" value="1"/>
</dbReference>
<sequence>MKKLLFLFAILFINLQGFAQVNRVDIKKLGRDIQQVVRKVYQASVLITPYDPSKDIALPGAFSGVVIDTAGIILSAAHAVKPDQLYQVNFADGKKRFARGLGRIVSNDAAMLKIVDKGTWVYAPMGWSSTLQKGTPCISIAYPGTVEAKTPTIRFGYVAEAESKNGFMRSTCLMEPGDSGGPLFDMKGRVIGLHSRVELSLDDNFEIPVDTYRKYWNALMDPQSYTSLPTENTLASPTSNSDLKVMAGITQLNDNLSKALINQLGTACVKIKSPYKGKGIPIHVLGTLIKPDGLSASGNWKNKSFIVTKSSMISNVVSVEVAANKEVPAQIIARDVANDLVLLTIDQPLNEGIKLSSISNDVVQFSDLGKSLVSPVADDKMVFSILGNTQLNIKKVPSTAYIGLNTKLSDGKVTVASLMPGGPASKAKISLGDELLSINGKPVHGESDLREEIESYISNDTVNLAFSRNGVREEKRVAVKMNQSGLEMHIAYRFLDGRSERYSGFNNIIIHDGRLKPAECGGPLFDANGKFYGINIARLSRTSSLTIPAEVIRNFVKGELSKVAL</sequence>
<evidence type="ECO:0000313" key="6">
    <source>
        <dbReference type="Proteomes" id="UP000199572"/>
    </source>
</evidence>
<dbReference type="Proteomes" id="UP000199572">
    <property type="component" value="Unassembled WGS sequence"/>
</dbReference>
<dbReference type="STRING" id="390241.SAMN04488023_103117"/>
<dbReference type="InterPro" id="IPR036034">
    <property type="entry name" value="PDZ_sf"/>
</dbReference>
<dbReference type="GO" id="GO:0006508">
    <property type="term" value="P:proteolysis"/>
    <property type="evidence" value="ECO:0007669"/>
    <property type="project" value="UniProtKB-KW"/>
</dbReference>
<dbReference type="Pfam" id="PF13365">
    <property type="entry name" value="Trypsin_2"/>
    <property type="match status" value="1"/>
</dbReference>
<gene>
    <name evidence="5" type="ORF">SAMN04488023_103117</name>
</gene>
<dbReference type="Gene3D" id="2.30.42.10">
    <property type="match status" value="1"/>
</dbReference>
<keyword evidence="2" id="KW-0378">Hydrolase</keyword>
<feature type="chain" id="PRO_5011640391" evidence="3">
    <location>
        <begin position="20"/>
        <end position="565"/>
    </location>
</feature>
<dbReference type="InterPro" id="IPR001478">
    <property type="entry name" value="PDZ"/>
</dbReference>
<dbReference type="InterPro" id="IPR009003">
    <property type="entry name" value="Peptidase_S1_PA"/>
</dbReference>
<feature type="domain" description="PDZ" evidence="4">
    <location>
        <begin position="390"/>
        <end position="445"/>
    </location>
</feature>
<dbReference type="InterPro" id="IPR051201">
    <property type="entry name" value="Chloro_Bact_Ser_Proteases"/>
</dbReference>
<dbReference type="EMBL" id="FOGG01000003">
    <property type="protein sequence ID" value="SER01776.1"/>
    <property type="molecule type" value="Genomic_DNA"/>
</dbReference>
<dbReference type="AlphaFoldDB" id="A0A1H9KRH9"/>
<organism evidence="5 6">
    <name type="scientific">Pedobacter rhizosphaerae</name>
    <dbReference type="NCBI Taxonomy" id="390241"/>
    <lineage>
        <taxon>Bacteria</taxon>
        <taxon>Pseudomonadati</taxon>
        <taxon>Bacteroidota</taxon>
        <taxon>Sphingobacteriia</taxon>
        <taxon>Sphingobacteriales</taxon>
        <taxon>Sphingobacteriaceae</taxon>
        <taxon>Pedobacter</taxon>
    </lineage>
</organism>